<gene>
    <name evidence="7" type="ORF">COB11_03675</name>
</gene>
<evidence type="ECO:0000256" key="1">
    <source>
        <dbReference type="ARBA" id="ARBA00004141"/>
    </source>
</evidence>
<evidence type="ECO:0008006" key="9">
    <source>
        <dbReference type="Google" id="ProtNLM"/>
    </source>
</evidence>
<dbReference type="GO" id="GO:0016020">
    <property type="term" value="C:membrane"/>
    <property type="evidence" value="ECO:0007669"/>
    <property type="project" value="UniProtKB-SubCell"/>
</dbReference>
<dbReference type="PANTHER" id="PTHR30238">
    <property type="entry name" value="MEMBRANE BOUND PREDICTED REDOX MODULATOR"/>
    <property type="match status" value="1"/>
</dbReference>
<evidence type="ECO:0000313" key="7">
    <source>
        <dbReference type="EMBL" id="PCI94563.1"/>
    </source>
</evidence>
<feature type="transmembrane region" description="Helical" evidence="6">
    <location>
        <begin position="77"/>
        <end position="96"/>
    </location>
</feature>
<keyword evidence="3 6" id="KW-0812">Transmembrane</keyword>
<name>A0A2A4YIB1_UNCAE</name>
<comment type="caution">
    <text evidence="7">The sequence shown here is derived from an EMBL/GenBank/DDBJ whole genome shotgun (WGS) entry which is preliminary data.</text>
</comment>
<dbReference type="EMBL" id="NVUU01000036">
    <property type="protein sequence ID" value="PCI94563.1"/>
    <property type="molecule type" value="Genomic_DNA"/>
</dbReference>
<keyword evidence="5 6" id="KW-0472">Membrane</keyword>
<comment type="subcellular location">
    <subcellularLocation>
        <location evidence="1">Membrane</location>
        <topology evidence="1">Multi-pass membrane protein</topology>
    </subcellularLocation>
</comment>
<feature type="transmembrane region" description="Helical" evidence="6">
    <location>
        <begin position="190"/>
        <end position="208"/>
    </location>
</feature>
<evidence type="ECO:0000256" key="5">
    <source>
        <dbReference type="ARBA" id="ARBA00023136"/>
    </source>
</evidence>
<dbReference type="NCBIfam" id="TIGR03716">
    <property type="entry name" value="R_switched_YkoY"/>
    <property type="match status" value="1"/>
</dbReference>
<dbReference type="PANTHER" id="PTHR30238:SF4">
    <property type="entry name" value="SLL1022 PROTEIN"/>
    <property type="match status" value="1"/>
</dbReference>
<dbReference type="Proteomes" id="UP000217838">
    <property type="component" value="Unassembled WGS sequence"/>
</dbReference>
<dbReference type="AlphaFoldDB" id="A0A2A4YIB1"/>
<evidence type="ECO:0000256" key="4">
    <source>
        <dbReference type="ARBA" id="ARBA00022989"/>
    </source>
</evidence>
<accession>A0A2A4YIB1</accession>
<feature type="transmembrane region" description="Helical" evidence="6">
    <location>
        <begin position="155"/>
        <end position="178"/>
    </location>
</feature>
<feature type="transmembrane region" description="Helical" evidence="6">
    <location>
        <begin position="125"/>
        <end position="143"/>
    </location>
</feature>
<feature type="transmembrane region" description="Helical" evidence="6">
    <location>
        <begin position="20"/>
        <end position="40"/>
    </location>
</feature>
<evidence type="ECO:0000256" key="2">
    <source>
        <dbReference type="ARBA" id="ARBA00007511"/>
    </source>
</evidence>
<feature type="transmembrane region" description="Helical" evidence="6">
    <location>
        <begin position="52"/>
        <end position="71"/>
    </location>
</feature>
<feature type="transmembrane region" description="Helical" evidence="6">
    <location>
        <begin position="220"/>
        <end position="241"/>
    </location>
</feature>
<protein>
    <recommendedName>
        <fullName evidence="9">TerC family protein</fullName>
    </recommendedName>
</protein>
<comment type="similarity">
    <text evidence="2">Belongs to the TerC family.</text>
</comment>
<dbReference type="InterPro" id="IPR005496">
    <property type="entry name" value="Integral_membrane_TerC"/>
</dbReference>
<dbReference type="Pfam" id="PF03741">
    <property type="entry name" value="TerC"/>
    <property type="match status" value="1"/>
</dbReference>
<proteinExistence type="inferred from homology"/>
<sequence length="249" mass="28482">MEVSLLNQTFSYVDIPKVLVLIFLECLLSADNALVLAAIVKPLPKKQRGKALWIGIFSAFVLRAIAIFVAAYLIRYFFVQAIGAIYLFYLAFSFKIKTRRNKDNIKLQTTPPLWKTVLQIEATDFIFAIDSILAALGLTGIALQPHHALPPKMWIVYLGGIIGLVIMRFSVRIFSFFIDRFKRLERASHYLIGWIGIKLGFEALYSYLLQKGDTKYTEILQTSIDWVFWIVTISLFIYGFLPKQKPSSK</sequence>
<evidence type="ECO:0000256" key="3">
    <source>
        <dbReference type="ARBA" id="ARBA00022692"/>
    </source>
</evidence>
<evidence type="ECO:0000313" key="8">
    <source>
        <dbReference type="Proteomes" id="UP000217838"/>
    </source>
</evidence>
<organism evidence="7 8">
    <name type="scientific">Aerophobetes bacterium</name>
    <dbReference type="NCBI Taxonomy" id="2030807"/>
    <lineage>
        <taxon>Bacteria</taxon>
        <taxon>Candidatus Aerophobota</taxon>
    </lineage>
</organism>
<reference evidence="8" key="1">
    <citation type="submission" date="2017-08" db="EMBL/GenBank/DDBJ databases">
        <title>A dynamic microbial community with high functional redundancy inhabits the cold, oxic subseafloor aquifer.</title>
        <authorList>
            <person name="Tully B.J."/>
            <person name="Wheat C.G."/>
            <person name="Glazer B.T."/>
            <person name="Huber J.A."/>
        </authorList>
    </citation>
    <scope>NUCLEOTIDE SEQUENCE [LARGE SCALE GENOMIC DNA]</scope>
</reference>
<evidence type="ECO:0000256" key="6">
    <source>
        <dbReference type="SAM" id="Phobius"/>
    </source>
</evidence>
<dbReference type="InterPro" id="IPR022493">
    <property type="entry name" value="CHP03716_TM_YkoY"/>
</dbReference>
<keyword evidence="4 6" id="KW-1133">Transmembrane helix</keyword>